<dbReference type="InterPro" id="IPR007125">
    <property type="entry name" value="H2A/H2B/H3"/>
</dbReference>
<evidence type="ECO:0000313" key="5">
    <source>
        <dbReference type="Proteomes" id="UP001489004"/>
    </source>
</evidence>
<name>A0AAW1QGR2_9CHLO</name>
<dbReference type="PRINTS" id="PR00621">
    <property type="entry name" value="HISTONEH2B"/>
</dbReference>
<evidence type="ECO:0000313" key="4">
    <source>
        <dbReference type="EMBL" id="KAK9820609.1"/>
    </source>
</evidence>
<evidence type="ECO:0000256" key="2">
    <source>
        <dbReference type="ARBA" id="ARBA00006846"/>
    </source>
</evidence>
<gene>
    <name evidence="4" type="ORF">WJX72_012259</name>
</gene>
<evidence type="ECO:0000256" key="1">
    <source>
        <dbReference type="ARBA" id="ARBA00002001"/>
    </source>
</evidence>
<dbReference type="InterPro" id="IPR009072">
    <property type="entry name" value="Histone-fold"/>
</dbReference>
<dbReference type="AlphaFoldDB" id="A0AAW1QGR2"/>
<sequence length="67" mass="7400">MIGILGPVFAEFQIVRPSAQLLEDALDDLMERLAKECKHLVQSNERATLTARDVEAAVRLLIPPGND</sequence>
<dbReference type="Proteomes" id="UP001489004">
    <property type="component" value="Unassembled WGS sequence"/>
</dbReference>
<dbReference type="GO" id="GO:0046982">
    <property type="term" value="F:protein heterodimerization activity"/>
    <property type="evidence" value="ECO:0007669"/>
    <property type="project" value="InterPro"/>
</dbReference>
<protein>
    <recommendedName>
        <fullName evidence="3">Core Histone H2A/H2B/H3 domain-containing protein</fullName>
    </recommendedName>
</protein>
<dbReference type="SUPFAM" id="SSF47113">
    <property type="entry name" value="Histone-fold"/>
    <property type="match status" value="1"/>
</dbReference>
<organism evidence="4 5">
    <name type="scientific">[Myrmecia] bisecta</name>
    <dbReference type="NCBI Taxonomy" id="41462"/>
    <lineage>
        <taxon>Eukaryota</taxon>
        <taxon>Viridiplantae</taxon>
        <taxon>Chlorophyta</taxon>
        <taxon>core chlorophytes</taxon>
        <taxon>Trebouxiophyceae</taxon>
        <taxon>Trebouxiales</taxon>
        <taxon>Trebouxiaceae</taxon>
        <taxon>Myrmecia</taxon>
    </lineage>
</organism>
<dbReference type="Pfam" id="PF00125">
    <property type="entry name" value="Histone"/>
    <property type="match status" value="1"/>
</dbReference>
<dbReference type="GO" id="GO:0000786">
    <property type="term" value="C:nucleosome"/>
    <property type="evidence" value="ECO:0007669"/>
    <property type="project" value="InterPro"/>
</dbReference>
<dbReference type="EMBL" id="JALJOR010000003">
    <property type="protein sequence ID" value="KAK9820609.1"/>
    <property type="molecule type" value="Genomic_DNA"/>
</dbReference>
<evidence type="ECO:0000259" key="3">
    <source>
        <dbReference type="Pfam" id="PF00125"/>
    </source>
</evidence>
<dbReference type="InterPro" id="IPR000558">
    <property type="entry name" value="Histone_H2B"/>
</dbReference>
<reference evidence="4 5" key="1">
    <citation type="journal article" date="2024" name="Nat. Commun.">
        <title>Phylogenomics reveals the evolutionary origins of lichenization in chlorophyte algae.</title>
        <authorList>
            <person name="Puginier C."/>
            <person name="Libourel C."/>
            <person name="Otte J."/>
            <person name="Skaloud P."/>
            <person name="Haon M."/>
            <person name="Grisel S."/>
            <person name="Petersen M."/>
            <person name="Berrin J.G."/>
            <person name="Delaux P.M."/>
            <person name="Dal Grande F."/>
            <person name="Keller J."/>
        </authorList>
    </citation>
    <scope>NUCLEOTIDE SEQUENCE [LARGE SCALE GENOMIC DNA]</scope>
    <source>
        <strain evidence="4 5">SAG 2043</strain>
    </source>
</reference>
<keyword evidence="5" id="KW-1185">Reference proteome</keyword>
<accession>A0AAW1QGR2</accession>
<dbReference type="GO" id="GO:0030527">
    <property type="term" value="F:structural constituent of chromatin"/>
    <property type="evidence" value="ECO:0007669"/>
    <property type="project" value="InterPro"/>
</dbReference>
<comment type="caution">
    <text evidence="4">The sequence shown here is derived from an EMBL/GenBank/DDBJ whole genome shotgun (WGS) entry which is preliminary data.</text>
</comment>
<dbReference type="GO" id="GO:0003677">
    <property type="term" value="F:DNA binding"/>
    <property type="evidence" value="ECO:0007669"/>
    <property type="project" value="InterPro"/>
</dbReference>
<proteinExistence type="inferred from homology"/>
<feature type="domain" description="Core Histone H2A/H2B/H3" evidence="3">
    <location>
        <begin position="16"/>
        <end position="60"/>
    </location>
</feature>
<comment type="similarity">
    <text evidence="2">Belongs to the histone H2B family.</text>
</comment>
<dbReference type="Gene3D" id="1.10.20.10">
    <property type="entry name" value="Histone, subunit A"/>
    <property type="match status" value="1"/>
</dbReference>
<comment type="function">
    <text evidence="1">Core component of nucleosome. Nucleosomes wrap and compact DNA into chromatin, limiting DNA accessibility to the cellular machineries which require DNA as a template. Histones thereby play a central role in transcription regulation, DNA repair, DNA replication and chromosomal stability. DNA accessibility is regulated via a complex set of post-translational modifications of histones, also called histone code, and nucleosome remodeling.</text>
</comment>